<feature type="compositionally biased region" description="Low complexity" evidence="1">
    <location>
        <begin position="132"/>
        <end position="173"/>
    </location>
</feature>
<name>B9WJC4_CANDC</name>
<dbReference type="HOGENOM" id="CLU_038165_0_0_1"/>
<accession>B9WJC4</accession>
<feature type="compositionally biased region" description="Polar residues" evidence="1">
    <location>
        <begin position="418"/>
        <end position="432"/>
    </location>
</feature>
<dbReference type="EMBL" id="FM992693">
    <property type="protein sequence ID" value="CAX41347.1"/>
    <property type="molecule type" value="Genomic_DNA"/>
</dbReference>
<dbReference type="GeneID" id="8048639"/>
<gene>
    <name evidence="2" type="ordered locus">Cd36_64900</name>
    <name evidence="3" type="ORF">CD36_64900</name>
</gene>
<dbReference type="AlphaFoldDB" id="B9WJC4"/>
<feature type="compositionally biased region" description="Low complexity" evidence="1">
    <location>
        <begin position="99"/>
        <end position="121"/>
    </location>
</feature>
<organism evidence="3 4">
    <name type="scientific">Candida dubliniensis (strain CD36 / ATCC MYA-646 / CBS 7987 / NCPF 3949 / NRRL Y-17841)</name>
    <name type="common">Yeast</name>
    <dbReference type="NCBI Taxonomy" id="573826"/>
    <lineage>
        <taxon>Eukaryota</taxon>
        <taxon>Fungi</taxon>
        <taxon>Dikarya</taxon>
        <taxon>Ascomycota</taxon>
        <taxon>Saccharomycotina</taxon>
        <taxon>Pichiomycetes</taxon>
        <taxon>Debaryomycetaceae</taxon>
        <taxon>Candida/Lodderomyces clade</taxon>
        <taxon>Candida</taxon>
    </lineage>
</organism>
<dbReference type="OrthoDB" id="4026506at2759"/>
<evidence type="ECO:0000313" key="3">
    <source>
        <dbReference type="EMBL" id="CAX41347.1"/>
    </source>
</evidence>
<dbReference type="eggNOG" id="ENOG502RQFA">
    <property type="taxonomic scope" value="Eukaryota"/>
</dbReference>
<reference evidence="3 4" key="1">
    <citation type="journal article" date="2009" name="Genome Res.">
        <title>Comparative genomics of the fungal pathogens Candida dubliniensis and Candida albicans.</title>
        <authorList>
            <person name="Jackson A.P."/>
            <person name="Gamble J.A."/>
            <person name="Yeomans T."/>
            <person name="Moran G.P."/>
            <person name="Saunders D."/>
            <person name="Harris D."/>
            <person name="Aslett M."/>
            <person name="Barrell J.F."/>
            <person name="Butler G."/>
            <person name="Citiulo F."/>
            <person name="Coleman D.C."/>
            <person name="de Groot P.W.J."/>
            <person name="Goodwin T.J."/>
            <person name="Quail M.A."/>
            <person name="McQuillan J."/>
            <person name="Munro C.A."/>
            <person name="Pain A."/>
            <person name="Poulter R.T."/>
            <person name="Rajandream M.A."/>
            <person name="Renauld H."/>
            <person name="Spiering M.J."/>
            <person name="Tivey A."/>
            <person name="Gow N.A.R."/>
            <person name="Barrell B."/>
            <person name="Sullivan D.J."/>
            <person name="Berriman M."/>
        </authorList>
    </citation>
    <scope>NUCLEOTIDE SEQUENCE [LARGE SCALE GENOMIC DNA]</scope>
    <source>
        <strain evidence="4">CD36 / ATCC MYA-646 / CBS 7987 / NCPF 3949 / NRRL Y-17841</strain>
    </source>
</reference>
<protein>
    <submittedName>
        <fullName evidence="3">Uncharacterized protein</fullName>
    </submittedName>
</protein>
<dbReference type="VEuPathDB" id="FungiDB:CD36_64900"/>
<feature type="region of interest" description="Disordered" evidence="1">
    <location>
        <begin position="401"/>
        <end position="436"/>
    </location>
</feature>
<feature type="compositionally biased region" description="Low complexity" evidence="1">
    <location>
        <begin position="368"/>
        <end position="387"/>
    </location>
</feature>
<dbReference type="KEGG" id="cdu:CD36_64900"/>
<evidence type="ECO:0000256" key="1">
    <source>
        <dbReference type="SAM" id="MobiDB-lite"/>
    </source>
</evidence>
<keyword evidence="4" id="KW-1185">Reference proteome</keyword>
<feature type="region of interest" description="Disordered" evidence="1">
    <location>
        <begin position="492"/>
        <end position="514"/>
    </location>
</feature>
<feature type="region of interest" description="Disordered" evidence="1">
    <location>
        <begin position="367"/>
        <end position="387"/>
    </location>
</feature>
<feature type="compositionally biased region" description="Pro residues" evidence="1">
    <location>
        <begin position="174"/>
        <end position="200"/>
    </location>
</feature>
<evidence type="ECO:0000313" key="4">
    <source>
        <dbReference type="Proteomes" id="UP000002605"/>
    </source>
</evidence>
<feature type="region of interest" description="Disordered" evidence="1">
    <location>
        <begin position="89"/>
        <end position="208"/>
    </location>
</feature>
<sequence>MNNLAIQEYFELALVFIQCVYHYLQQQQQQQQQQPKKKDEDEANPERNIAINSILDSISSRLFAIHFQSTIYQRIPLFVIYTIESNEGSPYDETRLSPTISTNSLTSTASTSSTTSLTSRMTSDEPPPAPTLPRLLLPSSHSTSELDLSDPLPLPSPSVSASVSPMLSPSLTTSPPPSPPQSPPSIPMQFPLPLPLPLPRPEPEPEPAQLQLPAIAPPPPPLLVETESPIPTQLRNEIVPLHNIDQSSSSDTESVVGVKELKELIKGREVLTFGPDGYSQSINDEILPQMTSSTPSSTSFTRLTKLLDTEGNEYLLHSNGFVTPIIKNHDLNTMEINSVMANYNNNTNNGYSYNNRSTVLPTNAAGLSTTIPPSTTTATTNTNSSAMANGATNTFLSLINNNNNNTNNDNRKRRRLNQSPYRNLTTRNSRAPNNDRLKEFQTQILELTQFYGDLDLGTNNRFGAVDSTTIIIGTISRSNSSKSSFRSSLRTSLCKDDSSQSSNSPASFNVHKNR</sequence>
<proteinExistence type="predicted"/>
<dbReference type="RefSeq" id="XP_002421186.1">
    <property type="nucleotide sequence ID" value="XM_002421141.1"/>
</dbReference>
<dbReference type="Proteomes" id="UP000002605">
    <property type="component" value="Chromosome 6"/>
</dbReference>
<dbReference type="CGD" id="CAL0000159379">
    <property type="gene designation" value="Cd36_64900"/>
</dbReference>
<evidence type="ECO:0000313" key="2">
    <source>
        <dbReference type="CGD" id="CAL0000159379"/>
    </source>
</evidence>